<accession>A0A0F9EFT1</accession>
<reference evidence="1" key="1">
    <citation type="journal article" date="2015" name="Nature">
        <title>Complex archaea that bridge the gap between prokaryotes and eukaryotes.</title>
        <authorList>
            <person name="Spang A."/>
            <person name="Saw J.H."/>
            <person name="Jorgensen S.L."/>
            <person name="Zaremba-Niedzwiedzka K."/>
            <person name="Martijn J."/>
            <person name="Lind A.E."/>
            <person name="van Eijk R."/>
            <person name="Schleper C."/>
            <person name="Guy L."/>
            <person name="Ettema T.J."/>
        </authorList>
    </citation>
    <scope>NUCLEOTIDE SEQUENCE</scope>
</reference>
<evidence type="ECO:0000313" key="1">
    <source>
        <dbReference type="EMBL" id="KKL72794.1"/>
    </source>
</evidence>
<name>A0A0F9EFT1_9ZZZZ</name>
<proteinExistence type="predicted"/>
<gene>
    <name evidence="1" type="ORF">LCGC14_2081330</name>
</gene>
<protein>
    <submittedName>
        <fullName evidence="1">Uncharacterized protein</fullName>
    </submittedName>
</protein>
<organism evidence="1">
    <name type="scientific">marine sediment metagenome</name>
    <dbReference type="NCBI Taxonomy" id="412755"/>
    <lineage>
        <taxon>unclassified sequences</taxon>
        <taxon>metagenomes</taxon>
        <taxon>ecological metagenomes</taxon>
    </lineage>
</organism>
<dbReference type="AlphaFoldDB" id="A0A0F9EFT1"/>
<sequence>MSERLLLIDSDIFVLLSAAGMLETVIDLLGYAPENARRLQPLPHMLRRGRAFSAYSDQAKARAEKQCTRVSALTDRPRNDRVLDLLSTIEDIGVGEALLYALLAEKPGAYLASGDKRAMIALAADPALQDVRRSVAGRVVCLEAALKLLVERTGVKPTARAFSPLREVKVNTVLRVVFSSAEATTKADCLEALNSYLADLDGKTGGGFLYRP</sequence>
<dbReference type="EMBL" id="LAZR01025161">
    <property type="protein sequence ID" value="KKL72794.1"/>
    <property type="molecule type" value="Genomic_DNA"/>
</dbReference>
<comment type="caution">
    <text evidence="1">The sequence shown here is derived from an EMBL/GenBank/DDBJ whole genome shotgun (WGS) entry which is preliminary data.</text>
</comment>